<organism evidence="8 9">
    <name type="scientific">Candidula unifasciata</name>
    <dbReference type="NCBI Taxonomy" id="100452"/>
    <lineage>
        <taxon>Eukaryota</taxon>
        <taxon>Metazoa</taxon>
        <taxon>Spiralia</taxon>
        <taxon>Lophotrochozoa</taxon>
        <taxon>Mollusca</taxon>
        <taxon>Gastropoda</taxon>
        <taxon>Heterobranchia</taxon>
        <taxon>Euthyneura</taxon>
        <taxon>Panpulmonata</taxon>
        <taxon>Eupulmonata</taxon>
        <taxon>Stylommatophora</taxon>
        <taxon>Helicina</taxon>
        <taxon>Helicoidea</taxon>
        <taxon>Geomitridae</taxon>
        <taxon>Candidula</taxon>
    </lineage>
</organism>
<evidence type="ECO:0000256" key="1">
    <source>
        <dbReference type="ARBA" id="ARBA00009422"/>
    </source>
</evidence>
<evidence type="ECO:0000256" key="2">
    <source>
        <dbReference type="ARBA" id="ARBA00022771"/>
    </source>
</evidence>
<evidence type="ECO:0000313" key="8">
    <source>
        <dbReference type="EMBL" id="CAG5119881.1"/>
    </source>
</evidence>
<dbReference type="SUPFAM" id="SSF50978">
    <property type="entry name" value="WD40 repeat-like"/>
    <property type="match status" value="1"/>
</dbReference>
<comment type="caution">
    <text evidence="8">The sequence shown here is derived from an EMBL/GenBank/DDBJ whole genome shotgun (WGS) entry which is preliminary data.</text>
</comment>
<dbReference type="GO" id="GO:0030897">
    <property type="term" value="C:HOPS complex"/>
    <property type="evidence" value="ECO:0007669"/>
    <property type="project" value="TreeGrafter"/>
</dbReference>
<dbReference type="Pfam" id="PF12816">
    <property type="entry name" value="TPR_Vps8"/>
    <property type="match status" value="1"/>
</dbReference>
<dbReference type="OrthoDB" id="289913at2759"/>
<feature type="domain" description="RING-type" evidence="7">
    <location>
        <begin position="1268"/>
        <end position="1319"/>
    </location>
</feature>
<dbReference type="Gene3D" id="2.130.10.10">
    <property type="entry name" value="YVTN repeat-like/Quinoprotein amine dehydrogenase"/>
    <property type="match status" value="1"/>
</dbReference>
<dbReference type="CDD" id="cd16687">
    <property type="entry name" value="RING-H2_Vps8"/>
    <property type="match status" value="1"/>
</dbReference>
<dbReference type="InterPro" id="IPR001680">
    <property type="entry name" value="WD40_rpt"/>
</dbReference>
<dbReference type="PANTHER" id="PTHR12616">
    <property type="entry name" value="VACUOLAR PROTEIN SORTING VPS41"/>
    <property type="match status" value="1"/>
</dbReference>
<feature type="repeat" description="WD" evidence="5">
    <location>
        <begin position="174"/>
        <end position="215"/>
    </location>
</feature>
<dbReference type="Pfam" id="PF23412">
    <property type="entry name" value="zf_RING_Vps8"/>
    <property type="match status" value="1"/>
</dbReference>
<protein>
    <recommendedName>
        <fullName evidence="7">RING-type domain-containing protein</fullName>
    </recommendedName>
</protein>
<dbReference type="SMART" id="SM00184">
    <property type="entry name" value="RING"/>
    <property type="match status" value="1"/>
</dbReference>
<feature type="region of interest" description="Disordered" evidence="6">
    <location>
        <begin position="52"/>
        <end position="108"/>
    </location>
</feature>
<dbReference type="InterPro" id="IPR036322">
    <property type="entry name" value="WD40_repeat_dom_sf"/>
</dbReference>
<keyword evidence="2 4" id="KW-0863">Zinc-finger</keyword>
<accession>A0A8S3YX21</accession>
<dbReference type="Pfam" id="PF23410">
    <property type="entry name" value="Beta-prop_VPS8"/>
    <property type="match status" value="1"/>
</dbReference>
<comment type="similarity">
    <text evidence="1">Belongs to the VPS8 family.</text>
</comment>
<dbReference type="PANTHER" id="PTHR12616:SF8">
    <property type="entry name" value="VACUOLAR PROTEIN SORTING-ASSOCIATED PROTEIN 8 HOMOLOG"/>
    <property type="match status" value="1"/>
</dbReference>
<dbReference type="Proteomes" id="UP000678393">
    <property type="component" value="Unassembled WGS sequence"/>
</dbReference>
<dbReference type="GO" id="GO:0005770">
    <property type="term" value="C:late endosome"/>
    <property type="evidence" value="ECO:0007669"/>
    <property type="project" value="TreeGrafter"/>
</dbReference>
<dbReference type="InterPro" id="IPR015943">
    <property type="entry name" value="WD40/YVTN_repeat-like_dom_sf"/>
</dbReference>
<evidence type="ECO:0000313" key="9">
    <source>
        <dbReference type="Proteomes" id="UP000678393"/>
    </source>
</evidence>
<dbReference type="InterPro" id="IPR001841">
    <property type="entry name" value="Znf_RING"/>
</dbReference>
<dbReference type="InterPro" id="IPR059070">
    <property type="entry name" value="TPR_VPS8_2"/>
</dbReference>
<dbReference type="InterPro" id="IPR045111">
    <property type="entry name" value="Vps41/Vps8"/>
</dbReference>
<dbReference type="EMBL" id="CAJHNH020000789">
    <property type="protein sequence ID" value="CAG5119881.1"/>
    <property type="molecule type" value="Genomic_DNA"/>
</dbReference>
<evidence type="ECO:0000259" key="7">
    <source>
        <dbReference type="PROSITE" id="PS50089"/>
    </source>
</evidence>
<dbReference type="Gene3D" id="3.30.40.10">
    <property type="entry name" value="Zinc/RING finger domain, C3HC4 (zinc finger)"/>
    <property type="match status" value="1"/>
</dbReference>
<dbReference type="InterPro" id="IPR013083">
    <property type="entry name" value="Znf_RING/FYVE/PHD"/>
</dbReference>
<dbReference type="GO" id="GO:0008270">
    <property type="term" value="F:zinc ion binding"/>
    <property type="evidence" value="ECO:0007669"/>
    <property type="project" value="UniProtKB-KW"/>
</dbReference>
<dbReference type="InterPro" id="IPR025941">
    <property type="entry name" value="Vps8_central_dom"/>
</dbReference>
<dbReference type="Pfam" id="PF23556">
    <property type="entry name" value="TPR_Vps41"/>
    <property type="match status" value="1"/>
</dbReference>
<evidence type="ECO:0000256" key="4">
    <source>
        <dbReference type="PROSITE-ProRule" id="PRU00175"/>
    </source>
</evidence>
<keyword evidence="9" id="KW-1185">Reference proteome</keyword>
<reference evidence="8" key="1">
    <citation type="submission" date="2021-04" db="EMBL/GenBank/DDBJ databases">
        <authorList>
            <consortium name="Molecular Ecology Group"/>
        </authorList>
    </citation>
    <scope>NUCLEOTIDE SEQUENCE</scope>
</reference>
<gene>
    <name evidence="8" type="ORF">CUNI_LOCUS5439</name>
</gene>
<keyword evidence="2 4" id="KW-0479">Metal-binding</keyword>
<dbReference type="GO" id="GO:0034058">
    <property type="term" value="P:endosomal vesicle fusion"/>
    <property type="evidence" value="ECO:0007669"/>
    <property type="project" value="TreeGrafter"/>
</dbReference>
<feature type="compositionally biased region" description="Acidic residues" evidence="6">
    <location>
        <begin position="52"/>
        <end position="63"/>
    </location>
</feature>
<sequence length="1419" mass="159888">MAEEGGADAQSGSSGDKLSALSFDIDELDDSEFDIPKVDNVPTLESILNEVDDSASILEDEETSVPAASPRTGLHLLHTGESGETSSLSSQDSHDSRRKVRSKKPIPTVHGSVLRPSKLKSISAQLQSAADRVDAGMPTGIAVSSLIAIGTSHGLVLIFDPKQVLKWCLGSTVVGAQYGSVSALSFNRDCTRLLCGFARGQITMWDLTTGKLLRTITDAHPPGTAVLHIKFTDSFVLAVCSDSGGSVFELEFKRLIGVRTCESQCLFSGSRGEVCTIEPLHMNYTIKDHPMQEVMVLAMASFSKVLLVTLRPHLKVMFTHPLKGDPSTLPLLAWQFVIIQVSEKDRVIDPVLSFARDKTIYFFQVICHGPQDIRTVGLQKIIVNYQLLSIAWMNARTLVCLDRTEKLHVIDVRSEEELEVIDVSGTQLVYGTSYFKSLATGGNVSQALAFAGDQACYQSVISHSGQLFLLGTKAVHMFSIRTWRERISVLVKENRYQEALALSLSFYKGTAKAVIGLTGTQAKRMEIVSAVMVELLMEYVDLAITKTPNSGKIEELEDYYQEIVPVCVDYCLHLGNLELLFDRIYERFSNDVIAKGTFLECLEPYMQSDRLTYIPPAVMKDFVDHYEMRGLLDSVESCIVHLDITSLDIHQVVNLCWGHGLYDAIIYVYNKGMADFTTPLEQLLTQLGSALSTGKQLTDIHIKLGNKLLVYISCCLAGRAYPLGDIPEDHVERVKDEVFRCLTCLHTNTPAQDEPVYPYLRTLLKFDTREFLNVLALAFEEPEFNTEDGIQKRQRVVDILLQVMVESIGFTPTQIGILFTFLARQMARHENTIHVNRVLFEQVLEFLANPEDESRHEERQQALMELLQAGGLAQFNEGRLLSLAHTARFYRVCEYLYEKRRSYDKILTCYLKDPARRYHVFTYIDSIMKSQSYTTEEKTALQDEALKNLEDLVSIDCKQAAHTVISCLSSGLVDIVQKLQSNKPVLFEFLQGVISYRDAQSSALKPEKQMIIEPQVLELYIDLLCEYRPQDVCSFIKMNEGYRLEEALQIVRKHKAWEATAYLLEKAGDIQGAFRILLENLQNLLKTLSQQLQDSPNDTSATQVLFSKAETRLFIIVQLCQRNSGKIDEAAREVIISLLFCMFIFKTHISMVRKHINMVRTHIPPPETNFYCQKAYFCFKEMTHHVLNSMMGYISPPAILQKIVQDPAYNTGKFGEVKELIIGMLENYNYEETLMETCKNLLYHDLHMHLRSLTQTAMKGFIPRDNMCNLCNQDFTESSPTDTVLVFRCGHSYHTPCLRAVGSIHVFDGEEMWVCYQCNNTRRSHNITSTRFHRSLSNAGQDAKVGRREKKDSAELILDSQHIQAFENIRKSMKMRSRLAILTELAKPEASGGQRSGTGVFQHENFRLKLAAPSPVAPS</sequence>
<evidence type="ECO:0000256" key="6">
    <source>
        <dbReference type="SAM" id="MobiDB-lite"/>
    </source>
</evidence>
<keyword evidence="5" id="KW-0853">WD repeat</keyword>
<dbReference type="PROSITE" id="PS50082">
    <property type="entry name" value="WD_REPEATS_2"/>
    <property type="match status" value="1"/>
</dbReference>
<feature type="compositionally biased region" description="Low complexity" evidence="6">
    <location>
        <begin position="79"/>
        <end position="91"/>
    </location>
</feature>
<dbReference type="Pfam" id="PF25066">
    <property type="entry name" value="TPR_VPS8_2"/>
    <property type="match status" value="1"/>
</dbReference>
<dbReference type="PROSITE" id="PS50089">
    <property type="entry name" value="ZF_RING_2"/>
    <property type="match status" value="1"/>
</dbReference>
<evidence type="ECO:0000256" key="3">
    <source>
        <dbReference type="ARBA" id="ARBA00022833"/>
    </source>
</evidence>
<evidence type="ECO:0000256" key="5">
    <source>
        <dbReference type="PROSITE-ProRule" id="PRU00221"/>
    </source>
</evidence>
<dbReference type="GO" id="GO:0006623">
    <property type="term" value="P:protein targeting to vacuole"/>
    <property type="evidence" value="ECO:0007669"/>
    <property type="project" value="InterPro"/>
</dbReference>
<dbReference type="InterPro" id="IPR056939">
    <property type="entry name" value="Znf_RING_Vps8"/>
</dbReference>
<name>A0A8S3YX21_9EUPU</name>
<keyword evidence="3" id="KW-0862">Zinc</keyword>
<proteinExistence type="inferred from homology"/>